<organism evidence="1 2">
    <name type="scientific">Argiope bruennichi</name>
    <name type="common">Wasp spider</name>
    <name type="synonym">Aranea bruennichi</name>
    <dbReference type="NCBI Taxonomy" id="94029"/>
    <lineage>
        <taxon>Eukaryota</taxon>
        <taxon>Metazoa</taxon>
        <taxon>Ecdysozoa</taxon>
        <taxon>Arthropoda</taxon>
        <taxon>Chelicerata</taxon>
        <taxon>Arachnida</taxon>
        <taxon>Araneae</taxon>
        <taxon>Araneomorphae</taxon>
        <taxon>Entelegynae</taxon>
        <taxon>Araneoidea</taxon>
        <taxon>Araneidae</taxon>
        <taxon>Argiope</taxon>
    </lineage>
</organism>
<name>A0A8T0EZD9_ARGBR</name>
<evidence type="ECO:0000313" key="1">
    <source>
        <dbReference type="EMBL" id="KAF8784167.1"/>
    </source>
</evidence>
<keyword evidence="2" id="KW-1185">Reference proteome</keyword>
<protein>
    <submittedName>
        <fullName evidence="1">Uncharacterized protein</fullName>
    </submittedName>
</protein>
<dbReference type="AlphaFoldDB" id="A0A8T0EZD9"/>
<reference evidence="1" key="1">
    <citation type="journal article" date="2020" name="bioRxiv">
        <title>Chromosome-level reference genome of the European wasp spider Argiope bruennichi: a resource for studies on range expansion and evolutionary adaptation.</title>
        <authorList>
            <person name="Sheffer M.M."/>
            <person name="Hoppe A."/>
            <person name="Krehenwinkel H."/>
            <person name="Uhl G."/>
            <person name="Kuss A.W."/>
            <person name="Jensen L."/>
            <person name="Jensen C."/>
            <person name="Gillespie R.G."/>
            <person name="Hoff K.J."/>
            <person name="Prost S."/>
        </authorList>
    </citation>
    <scope>NUCLEOTIDE SEQUENCE</scope>
</reference>
<dbReference type="EMBL" id="JABXBU010000363">
    <property type="protein sequence ID" value="KAF8784167.1"/>
    <property type="molecule type" value="Genomic_DNA"/>
</dbReference>
<feature type="non-terminal residue" evidence="1">
    <location>
        <position position="41"/>
    </location>
</feature>
<sequence>MVNRPRHPPGLQLVGSHRMVIAAPLQGMDPLEDSLGSEKPT</sequence>
<accession>A0A8T0EZD9</accession>
<reference evidence="1" key="2">
    <citation type="submission" date="2020-06" db="EMBL/GenBank/DDBJ databases">
        <authorList>
            <person name="Sheffer M."/>
        </authorList>
    </citation>
    <scope>NUCLEOTIDE SEQUENCE</scope>
</reference>
<evidence type="ECO:0000313" key="2">
    <source>
        <dbReference type="Proteomes" id="UP000807504"/>
    </source>
</evidence>
<dbReference type="Proteomes" id="UP000807504">
    <property type="component" value="Unassembled WGS sequence"/>
</dbReference>
<gene>
    <name evidence="1" type="ORF">HNY73_011604</name>
</gene>
<comment type="caution">
    <text evidence="1">The sequence shown here is derived from an EMBL/GenBank/DDBJ whole genome shotgun (WGS) entry which is preliminary data.</text>
</comment>
<proteinExistence type="predicted"/>